<evidence type="ECO:0000259" key="6">
    <source>
        <dbReference type="Pfam" id="PF05699"/>
    </source>
</evidence>
<evidence type="ECO:0000256" key="1">
    <source>
        <dbReference type="ARBA" id="ARBA00004123"/>
    </source>
</evidence>
<dbReference type="SUPFAM" id="SSF53098">
    <property type="entry name" value="Ribonuclease H-like"/>
    <property type="match status" value="1"/>
</dbReference>
<name>A0A397JDT3_9GLOM</name>
<organism evidence="7 8">
    <name type="scientific">Diversispora epigaea</name>
    <dbReference type="NCBI Taxonomy" id="1348612"/>
    <lineage>
        <taxon>Eukaryota</taxon>
        <taxon>Fungi</taxon>
        <taxon>Fungi incertae sedis</taxon>
        <taxon>Mucoromycota</taxon>
        <taxon>Glomeromycotina</taxon>
        <taxon>Glomeromycetes</taxon>
        <taxon>Diversisporales</taxon>
        <taxon>Diversisporaceae</taxon>
        <taxon>Diversispora</taxon>
    </lineage>
</organism>
<comment type="caution">
    <text evidence="7">The sequence shown here is derived from an EMBL/GenBank/DDBJ whole genome shotgun (WGS) entry which is preliminary data.</text>
</comment>
<keyword evidence="2" id="KW-0479">Metal-binding</keyword>
<evidence type="ECO:0000256" key="4">
    <source>
        <dbReference type="ARBA" id="ARBA00022833"/>
    </source>
</evidence>
<dbReference type="InterPro" id="IPR012337">
    <property type="entry name" value="RNaseH-like_sf"/>
</dbReference>
<proteinExistence type="predicted"/>
<dbReference type="AlphaFoldDB" id="A0A397JDT3"/>
<dbReference type="GO" id="GO:0008270">
    <property type="term" value="F:zinc ion binding"/>
    <property type="evidence" value="ECO:0007669"/>
    <property type="project" value="UniProtKB-KW"/>
</dbReference>
<evidence type="ECO:0000313" key="8">
    <source>
        <dbReference type="Proteomes" id="UP000266861"/>
    </source>
</evidence>
<sequence length="500" mass="57714">MIDTDLTNGKKDLHSGAACKFCKQKWSRGKTSEIIAHLALQCPKPPPPEVRALYLEILNNGLFDDNDDDNSSKRSKPYKQSKITNHVERLTVTDNKQRRCSRALTKFFVTCGVPLWIVENPFFIDYSKELCPGFQVPKRTILSTTMINVETVTVIAEMKKKLSNETNLTLGLDGWTSPAGQSLYIFLIMTNLRTILLPIKKAIINLEHKSTTLADCFINLVIMATAIKELSQTSNQNFSKECQNVFDKRWKEFNFDYYLLAYFLHPKYRDTGLQINTFRIICEKALSIWKLLGGREKSANELIAQISNYSLKSKPYDFEFVTGIHTVKNWWLMCKQQNNHIQKLALLIASIVPSIASCERYFSISGWYMNKRRTSLNCSLLQNMLQMHTYYVSNISNEIKHVYKELSDEGFEDAVTKTTFPFDDEIFDENDDKLENNQFENDDELENNQFENDEVLEIEVTVEIPLSTEYTDSGKQDFNIESIINKSLERRESGINNITE</sequence>
<protein>
    <recommendedName>
        <fullName evidence="6">HAT C-terminal dimerisation domain-containing protein</fullName>
    </recommendedName>
</protein>
<dbReference type="GO" id="GO:0046983">
    <property type="term" value="F:protein dimerization activity"/>
    <property type="evidence" value="ECO:0007669"/>
    <property type="project" value="InterPro"/>
</dbReference>
<gene>
    <name evidence="7" type="ORF">Glove_74g356</name>
</gene>
<dbReference type="InterPro" id="IPR008906">
    <property type="entry name" value="HATC_C_dom"/>
</dbReference>
<dbReference type="OrthoDB" id="2425836at2759"/>
<dbReference type="PANTHER" id="PTHR46481:SF10">
    <property type="entry name" value="ZINC FINGER BED DOMAIN-CONTAINING PROTEIN 39"/>
    <property type="match status" value="1"/>
</dbReference>
<keyword evidence="8" id="KW-1185">Reference proteome</keyword>
<reference evidence="7 8" key="1">
    <citation type="submission" date="2018-08" db="EMBL/GenBank/DDBJ databases">
        <title>Genome and evolution of the arbuscular mycorrhizal fungus Diversispora epigaea (formerly Glomus versiforme) and its bacterial endosymbionts.</title>
        <authorList>
            <person name="Sun X."/>
            <person name="Fei Z."/>
            <person name="Harrison M."/>
        </authorList>
    </citation>
    <scope>NUCLEOTIDE SEQUENCE [LARGE SCALE GENOMIC DNA]</scope>
    <source>
        <strain evidence="7 8">IT104</strain>
    </source>
</reference>
<dbReference type="Proteomes" id="UP000266861">
    <property type="component" value="Unassembled WGS sequence"/>
</dbReference>
<dbReference type="Pfam" id="PF05699">
    <property type="entry name" value="Dimer_Tnp_hAT"/>
    <property type="match status" value="1"/>
</dbReference>
<comment type="subcellular location">
    <subcellularLocation>
        <location evidence="1">Nucleus</location>
    </subcellularLocation>
</comment>
<evidence type="ECO:0000256" key="3">
    <source>
        <dbReference type="ARBA" id="ARBA00022771"/>
    </source>
</evidence>
<keyword evidence="5" id="KW-0539">Nucleus</keyword>
<dbReference type="PANTHER" id="PTHR46481">
    <property type="entry name" value="ZINC FINGER BED DOMAIN-CONTAINING PROTEIN 4"/>
    <property type="match status" value="1"/>
</dbReference>
<dbReference type="InterPro" id="IPR052035">
    <property type="entry name" value="ZnF_BED_domain_contain"/>
</dbReference>
<feature type="domain" description="HAT C-terminal dimerisation" evidence="6">
    <location>
        <begin position="328"/>
        <end position="387"/>
    </location>
</feature>
<dbReference type="GO" id="GO:0005634">
    <property type="term" value="C:nucleus"/>
    <property type="evidence" value="ECO:0007669"/>
    <property type="project" value="UniProtKB-SubCell"/>
</dbReference>
<evidence type="ECO:0000256" key="5">
    <source>
        <dbReference type="ARBA" id="ARBA00023242"/>
    </source>
</evidence>
<keyword evidence="4" id="KW-0862">Zinc</keyword>
<keyword evidence="3" id="KW-0863">Zinc-finger</keyword>
<accession>A0A397JDT3</accession>
<dbReference type="EMBL" id="PQFF01000070">
    <property type="protein sequence ID" value="RHZ84978.1"/>
    <property type="molecule type" value="Genomic_DNA"/>
</dbReference>
<evidence type="ECO:0000256" key="2">
    <source>
        <dbReference type="ARBA" id="ARBA00022723"/>
    </source>
</evidence>
<evidence type="ECO:0000313" key="7">
    <source>
        <dbReference type="EMBL" id="RHZ84978.1"/>
    </source>
</evidence>